<evidence type="ECO:0000256" key="2">
    <source>
        <dbReference type="ARBA" id="ARBA00022679"/>
    </source>
</evidence>
<dbReference type="InterPro" id="IPR005702">
    <property type="entry name" value="Wzc-like_C"/>
</dbReference>
<evidence type="ECO:0000256" key="7">
    <source>
        <dbReference type="ARBA" id="ARBA00053015"/>
    </source>
</evidence>
<keyword evidence="6" id="KW-0829">Tyrosine-protein kinase</keyword>
<comment type="catalytic activity">
    <reaction evidence="7">
        <text>L-tyrosyl-[protein] + ATP = O-phospho-L-tyrosyl-[protein] + ADP + H(+)</text>
        <dbReference type="Rhea" id="RHEA:10596"/>
        <dbReference type="Rhea" id="RHEA-COMP:10136"/>
        <dbReference type="Rhea" id="RHEA-COMP:20101"/>
        <dbReference type="ChEBI" id="CHEBI:15378"/>
        <dbReference type="ChEBI" id="CHEBI:30616"/>
        <dbReference type="ChEBI" id="CHEBI:46858"/>
        <dbReference type="ChEBI" id="CHEBI:61978"/>
        <dbReference type="ChEBI" id="CHEBI:456216"/>
    </reaction>
</comment>
<dbReference type="EMBL" id="BMER01000001">
    <property type="protein sequence ID" value="GGG83182.1"/>
    <property type="molecule type" value="Genomic_DNA"/>
</dbReference>
<dbReference type="FunFam" id="3.40.50.300:FF:000527">
    <property type="entry name" value="Tyrosine-protein kinase etk"/>
    <property type="match status" value="1"/>
</dbReference>
<dbReference type="GO" id="GO:0005524">
    <property type="term" value="F:ATP binding"/>
    <property type="evidence" value="ECO:0007669"/>
    <property type="project" value="UniProtKB-KW"/>
</dbReference>
<gene>
    <name evidence="11" type="ORF">GCM10007415_15210</name>
</gene>
<dbReference type="CDD" id="cd05387">
    <property type="entry name" value="BY-kinase"/>
    <property type="match status" value="1"/>
</dbReference>
<dbReference type="InterPro" id="IPR032807">
    <property type="entry name" value="GNVR"/>
</dbReference>
<dbReference type="GO" id="GO:0004713">
    <property type="term" value="F:protein tyrosine kinase activity"/>
    <property type="evidence" value="ECO:0007669"/>
    <property type="project" value="UniProtKB-KW"/>
</dbReference>
<evidence type="ECO:0000256" key="3">
    <source>
        <dbReference type="ARBA" id="ARBA00022741"/>
    </source>
</evidence>
<evidence type="ECO:0000256" key="5">
    <source>
        <dbReference type="ARBA" id="ARBA00022840"/>
    </source>
</evidence>
<keyword evidence="4 11" id="KW-0418">Kinase</keyword>
<dbReference type="InterPro" id="IPR027417">
    <property type="entry name" value="P-loop_NTPase"/>
</dbReference>
<feature type="coiled-coil region" evidence="8">
    <location>
        <begin position="227"/>
        <end position="254"/>
    </location>
</feature>
<keyword evidence="12" id="KW-1185">Reference proteome</keyword>
<dbReference type="Pfam" id="PF01656">
    <property type="entry name" value="CbiA"/>
    <property type="match status" value="1"/>
</dbReference>
<feature type="domain" description="CobQ/CobB/MinD/ParA nucleotide binding" evidence="9">
    <location>
        <begin position="537"/>
        <end position="710"/>
    </location>
</feature>
<evidence type="ECO:0000313" key="11">
    <source>
        <dbReference type="EMBL" id="GGG83182.1"/>
    </source>
</evidence>
<evidence type="ECO:0000256" key="1">
    <source>
        <dbReference type="ARBA" id="ARBA00008883"/>
    </source>
</evidence>
<dbReference type="InterPro" id="IPR050445">
    <property type="entry name" value="Bact_polysacc_biosynth/exp"/>
</dbReference>
<comment type="similarity">
    <text evidence="1">Belongs to the etk/wzc family.</text>
</comment>
<dbReference type="NCBIfam" id="TIGR01007">
    <property type="entry name" value="eps_fam"/>
    <property type="match status" value="1"/>
</dbReference>
<keyword evidence="8" id="KW-0175">Coiled coil</keyword>
<name>A0A917HLN5_9SPHI</name>
<dbReference type="SUPFAM" id="SSF52540">
    <property type="entry name" value="P-loop containing nucleoside triphosphate hydrolases"/>
    <property type="match status" value="1"/>
</dbReference>
<feature type="domain" description="Tyrosine-protein kinase G-rich" evidence="10">
    <location>
        <begin position="392"/>
        <end position="469"/>
    </location>
</feature>
<keyword evidence="3" id="KW-0547">Nucleotide-binding</keyword>
<keyword evidence="5" id="KW-0067">ATP-binding</keyword>
<evidence type="ECO:0000313" key="12">
    <source>
        <dbReference type="Proteomes" id="UP000660862"/>
    </source>
</evidence>
<evidence type="ECO:0000256" key="8">
    <source>
        <dbReference type="SAM" id="Coils"/>
    </source>
</evidence>
<reference evidence="11" key="2">
    <citation type="submission" date="2020-09" db="EMBL/GenBank/DDBJ databases">
        <authorList>
            <person name="Sun Q."/>
            <person name="Zhou Y."/>
        </authorList>
    </citation>
    <scope>NUCLEOTIDE SEQUENCE</scope>
    <source>
        <strain evidence="11">CGMCC 1.12195</strain>
    </source>
</reference>
<comment type="caution">
    <text evidence="11">The sequence shown here is derived from an EMBL/GenBank/DDBJ whole genome shotgun (WGS) entry which is preliminary data.</text>
</comment>
<evidence type="ECO:0000259" key="10">
    <source>
        <dbReference type="Pfam" id="PF13807"/>
    </source>
</evidence>
<accession>A0A917HLN5</accession>
<dbReference type="PANTHER" id="PTHR32309">
    <property type="entry name" value="TYROSINE-PROTEIN KINASE"/>
    <property type="match status" value="1"/>
</dbReference>
<dbReference type="GO" id="GO:0042802">
    <property type="term" value="F:identical protein binding"/>
    <property type="evidence" value="ECO:0007669"/>
    <property type="project" value="UniProtKB-ARBA"/>
</dbReference>
<dbReference type="InterPro" id="IPR002586">
    <property type="entry name" value="CobQ/CobB/MinD/ParA_Nub-bd_dom"/>
</dbReference>
<proteinExistence type="inferred from homology"/>
<protein>
    <submittedName>
        <fullName evidence="11">Tyrosine protein kinase</fullName>
    </submittedName>
</protein>
<dbReference type="PANTHER" id="PTHR32309:SF13">
    <property type="entry name" value="FERRIC ENTEROBACTIN TRANSPORT PROTEIN FEPE"/>
    <property type="match status" value="1"/>
</dbReference>
<organism evidence="11 12">
    <name type="scientific">Parapedobacter pyrenivorans</name>
    <dbReference type="NCBI Taxonomy" id="1305674"/>
    <lineage>
        <taxon>Bacteria</taxon>
        <taxon>Pseudomonadati</taxon>
        <taxon>Bacteroidota</taxon>
        <taxon>Sphingobacteriia</taxon>
        <taxon>Sphingobacteriales</taxon>
        <taxon>Sphingobacteriaceae</taxon>
        <taxon>Parapedobacter</taxon>
    </lineage>
</organism>
<evidence type="ECO:0000259" key="9">
    <source>
        <dbReference type="Pfam" id="PF01656"/>
    </source>
</evidence>
<dbReference type="GO" id="GO:0005886">
    <property type="term" value="C:plasma membrane"/>
    <property type="evidence" value="ECO:0007669"/>
    <property type="project" value="TreeGrafter"/>
</dbReference>
<evidence type="ECO:0000256" key="6">
    <source>
        <dbReference type="ARBA" id="ARBA00023137"/>
    </source>
</evidence>
<dbReference type="AlphaFoldDB" id="A0A917HLN5"/>
<dbReference type="Gene3D" id="3.40.50.300">
    <property type="entry name" value="P-loop containing nucleotide triphosphate hydrolases"/>
    <property type="match status" value="1"/>
</dbReference>
<keyword evidence="2" id="KW-0808">Transferase</keyword>
<evidence type="ECO:0000256" key="4">
    <source>
        <dbReference type="ARBA" id="ARBA00022777"/>
    </source>
</evidence>
<reference evidence="11" key="1">
    <citation type="journal article" date="2014" name="Int. J. Syst. Evol. Microbiol.">
        <title>Complete genome sequence of Corynebacterium casei LMG S-19264T (=DSM 44701T), isolated from a smear-ripened cheese.</title>
        <authorList>
            <consortium name="US DOE Joint Genome Institute (JGI-PGF)"/>
            <person name="Walter F."/>
            <person name="Albersmeier A."/>
            <person name="Kalinowski J."/>
            <person name="Ruckert C."/>
        </authorList>
    </citation>
    <scope>NUCLEOTIDE SEQUENCE</scope>
    <source>
        <strain evidence="11">CGMCC 1.12195</strain>
    </source>
</reference>
<dbReference type="Pfam" id="PF13807">
    <property type="entry name" value="GNVR"/>
    <property type="match status" value="1"/>
</dbReference>
<dbReference type="Proteomes" id="UP000660862">
    <property type="component" value="Unassembled WGS sequence"/>
</dbReference>
<sequence>MQLRYSTPVYKIQAKVMVNGSKAGSPLSTEQSAFGGGFGTLLGGPSSVDNEAEIIKTRYLMEQVISDLNEQVTIFRPGTVRDVEVYPNPLDIKLLSRKDSVRGGVFTVEILSKTGGQIFQNESFSVDFTFGQIIDLPRIGQVIINRTELTDKDSQQTYKVRIAEFDSRVSNFIGRLGVSIKNNLVSVIDLSFDYPLRNRGEEILNKVIEVYMENDLIHKNIIADSTIAFVDNRLGIVEKELDAIEQEIQSFRQHENLADMSTQAQILLENSSVYVNQLSEVQTQLNILADIEEYLNDETNQRVLPNAVSTNDVVFNDLITRYNEVLLERGRRLLSATPNNPTIINLDQQLSTLRHDMLANLRSTQSRLNITKSDIERKTRELESEVKHVPATERIFLDLSRQQQIKHELYLYLLQKREETAISKTATVSNSRIIDPPKAAASPFSPKRTATLLAGLLIGLIIPSALIYFQDVLNTKLQNRTDIKKQTSTPIIGEIIRSRHKEPLVVSKHSRSAIAEQFRTLRTNLAFYLTDPKQKTILLTSSMSGEGKSFVALNLATILAMTGKKVVLMEMDLRKPNLSEKLNHANKIGFTNYVLNTKLMPGEIYAASGIHENLLLIGSGPIPPNPAETILSHRLDELMEHLTDHFDYVIIDAPPIGLVTDAQLLSRHADLTLYLVRLGYTHKAQLQIVEDLYRNQKMSQLAILVNDIDPKGGYGYGYGSSYGYGYYEDENKQPWWKFWAKS</sequence>